<keyword evidence="6" id="KW-1185">Reference proteome</keyword>
<keyword evidence="3" id="KW-0804">Transcription</keyword>
<name>H1YI91_9SPHI</name>
<dbReference type="Proteomes" id="UP000002774">
    <property type="component" value="Chromosome"/>
</dbReference>
<reference evidence="5" key="1">
    <citation type="submission" date="2011-09" db="EMBL/GenBank/DDBJ databases">
        <title>The permanent draft genome of Mucilaginibacter paludis DSM 18603.</title>
        <authorList>
            <consortium name="US DOE Joint Genome Institute (JGI-PGF)"/>
            <person name="Lucas S."/>
            <person name="Han J."/>
            <person name="Lapidus A."/>
            <person name="Bruce D."/>
            <person name="Goodwin L."/>
            <person name="Pitluck S."/>
            <person name="Peters L."/>
            <person name="Kyrpides N."/>
            <person name="Mavromatis K."/>
            <person name="Ivanova N."/>
            <person name="Mikhailova N."/>
            <person name="Held B."/>
            <person name="Detter J.C."/>
            <person name="Tapia R."/>
            <person name="Han C."/>
            <person name="Land M."/>
            <person name="Hauser L."/>
            <person name="Markowitz V."/>
            <person name="Cheng J.-F."/>
            <person name="Hugenholtz P."/>
            <person name="Woyke T."/>
            <person name="Wu D."/>
            <person name="Tindall B."/>
            <person name="Brambilla E."/>
            <person name="Klenk H.-P."/>
            <person name="Eisen J.A."/>
        </authorList>
    </citation>
    <scope>NUCLEOTIDE SEQUENCE [LARGE SCALE GENOMIC DNA]</scope>
    <source>
        <strain evidence="5">DSM 18603</strain>
    </source>
</reference>
<evidence type="ECO:0000313" key="5">
    <source>
        <dbReference type="EMBL" id="EHQ26526.1"/>
    </source>
</evidence>
<feature type="domain" description="HTH hxlR-type" evidence="4">
    <location>
        <begin position="19"/>
        <end position="120"/>
    </location>
</feature>
<dbReference type="InterPro" id="IPR036388">
    <property type="entry name" value="WH-like_DNA-bd_sf"/>
</dbReference>
<evidence type="ECO:0000256" key="1">
    <source>
        <dbReference type="ARBA" id="ARBA00023015"/>
    </source>
</evidence>
<protein>
    <submittedName>
        <fullName evidence="5">Helix-turn-helix HxlR type</fullName>
    </submittedName>
</protein>
<evidence type="ECO:0000313" key="6">
    <source>
        <dbReference type="Proteomes" id="UP000002774"/>
    </source>
</evidence>
<evidence type="ECO:0000259" key="4">
    <source>
        <dbReference type="PROSITE" id="PS51118"/>
    </source>
</evidence>
<dbReference type="Pfam" id="PF01638">
    <property type="entry name" value="HxlR"/>
    <property type="match status" value="1"/>
</dbReference>
<dbReference type="EMBL" id="CM001403">
    <property type="protein sequence ID" value="EHQ26526.1"/>
    <property type="molecule type" value="Genomic_DNA"/>
</dbReference>
<sequence>MNDINFNSHHEITASCGDCNAITVRDALDVLSGKWKLQIMLALSKGASRFKQVAKEVPGITDKMLSEELKDLELNQLVKREVHATFPPTVEYTLTNHGKTLDRVIAELSVWGIAHRNQIFGKQSGKQE</sequence>
<dbReference type="Gene3D" id="1.10.10.10">
    <property type="entry name" value="Winged helix-like DNA-binding domain superfamily/Winged helix DNA-binding domain"/>
    <property type="match status" value="1"/>
</dbReference>
<dbReference type="InterPro" id="IPR002577">
    <property type="entry name" value="HTH_HxlR"/>
</dbReference>
<keyword evidence="2" id="KW-0238">DNA-binding</keyword>
<dbReference type="GO" id="GO:0003677">
    <property type="term" value="F:DNA binding"/>
    <property type="evidence" value="ECO:0007669"/>
    <property type="project" value="UniProtKB-KW"/>
</dbReference>
<dbReference type="InterPro" id="IPR036390">
    <property type="entry name" value="WH_DNA-bd_sf"/>
</dbReference>
<accession>H1YI91</accession>
<dbReference type="AlphaFoldDB" id="H1YI91"/>
<gene>
    <name evidence="5" type="ORF">Mucpa_2402</name>
</gene>
<dbReference type="PROSITE" id="PS51118">
    <property type="entry name" value="HTH_HXLR"/>
    <property type="match status" value="1"/>
</dbReference>
<dbReference type="HOGENOM" id="CLU_2917613_0_0_10"/>
<evidence type="ECO:0000256" key="3">
    <source>
        <dbReference type="ARBA" id="ARBA00023163"/>
    </source>
</evidence>
<proteinExistence type="predicted"/>
<organism evidence="5 6">
    <name type="scientific">Mucilaginibacter paludis DSM 18603</name>
    <dbReference type="NCBI Taxonomy" id="714943"/>
    <lineage>
        <taxon>Bacteria</taxon>
        <taxon>Pseudomonadati</taxon>
        <taxon>Bacteroidota</taxon>
        <taxon>Sphingobacteriia</taxon>
        <taxon>Sphingobacteriales</taxon>
        <taxon>Sphingobacteriaceae</taxon>
        <taxon>Mucilaginibacter</taxon>
    </lineage>
</organism>
<dbReference type="PANTHER" id="PTHR33204">
    <property type="entry name" value="TRANSCRIPTIONAL REGULATOR, MARR FAMILY"/>
    <property type="match status" value="1"/>
</dbReference>
<dbReference type="PANTHER" id="PTHR33204:SF29">
    <property type="entry name" value="TRANSCRIPTIONAL REGULATOR"/>
    <property type="match status" value="1"/>
</dbReference>
<evidence type="ECO:0000256" key="2">
    <source>
        <dbReference type="ARBA" id="ARBA00023125"/>
    </source>
</evidence>
<dbReference type="SUPFAM" id="SSF46785">
    <property type="entry name" value="Winged helix' DNA-binding domain"/>
    <property type="match status" value="1"/>
</dbReference>
<keyword evidence="1" id="KW-0805">Transcription regulation</keyword>
<dbReference type="eggNOG" id="COG1733">
    <property type="taxonomic scope" value="Bacteria"/>
</dbReference>